<reference evidence="2" key="1">
    <citation type="submission" date="2015-04" db="UniProtKB">
        <authorList>
            <consortium name="EnsemblPlants"/>
        </authorList>
    </citation>
    <scope>IDENTIFICATION</scope>
</reference>
<organism evidence="2">
    <name type="scientific">Oryza punctata</name>
    <name type="common">Red rice</name>
    <dbReference type="NCBI Taxonomy" id="4537"/>
    <lineage>
        <taxon>Eukaryota</taxon>
        <taxon>Viridiplantae</taxon>
        <taxon>Streptophyta</taxon>
        <taxon>Embryophyta</taxon>
        <taxon>Tracheophyta</taxon>
        <taxon>Spermatophyta</taxon>
        <taxon>Magnoliopsida</taxon>
        <taxon>Liliopsida</taxon>
        <taxon>Poales</taxon>
        <taxon>Poaceae</taxon>
        <taxon>BOP clade</taxon>
        <taxon>Oryzoideae</taxon>
        <taxon>Oryzeae</taxon>
        <taxon>Oryzinae</taxon>
        <taxon>Oryza</taxon>
    </lineage>
</organism>
<sequence>MYSTMLTIHPYLLEQPLENRRFAAMRITPGEGQMVWGLTQRWIGIDFPLPAVVESSLTDWWMKTRMSFRTGYRSILDSMRKPGGSMSSSSKLLLTRTAGNAPPHRSISTGRIQDNTVVDHPAPPAAPPVSVSTTTTSTRDTEEAKDHLSNLALVQGARSTLQLIRGLKKTTTMQSTHFCIVRSPVSVLD</sequence>
<proteinExistence type="predicted"/>
<evidence type="ECO:0000313" key="2">
    <source>
        <dbReference type="EnsemblPlants" id="OPUNC12G15900.1"/>
    </source>
</evidence>
<feature type="region of interest" description="Disordered" evidence="1">
    <location>
        <begin position="120"/>
        <end position="142"/>
    </location>
</feature>
<evidence type="ECO:0000313" key="3">
    <source>
        <dbReference type="Proteomes" id="UP000026962"/>
    </source>
</evidence>
<dbReference type="Gramene" id="OPUNC12G15900.1">
    <property type="protein sequence ID" value="OPUNC12G15900.1"/>
    <property type="gene ID" value="OPUNC12G15900"/>
</dbReference>
<reference evidence="2" key="2">
    <citation type="submission" date="2018-05" db="EMBL/GenBank/DDBJ databases">
        <title>OpunRS2 (Oryza punctata Reference Sequence Version 2).</title>
        <authorList>
            <person name="Zhang J."/>
            <person name="Kudrna D."/>
            <person name="Lee S."/>
            <person name="Talag J."/>
            <person name="Welchert J."/>
            <person name="Wing R.A."/>
        </authorList>
    </citation>
    <scope>NUCLEOTIDE SEQUENCE [LARGE SCALE GENOMIC DNA]</scope>
</reference>
<name>A0A0E0MP70_ORYPU</name>
<dbReference type="Proteomes" id="UP000026962">
    <property type="component" value="Chromosome 12"/>
</dbReference>
<dbReference type="HOGENOM" id="CLU_1436573_0_0_1"/>
<dbReference type="EnsemblPlants" id="OPUNC12G15900.1">
    <property type="protein sequence ID" value="OPUNC12G15900.1"/>
    <property type="gene ID" value="OPUNC12G15900"/>
</dbReference>
<evidence type="ECO:0000256" key="1">
    <source>
        <dbReference type="SAM" id="MobiDB-lite"/>
    </source>
</evidence>
<keyword evidence="3" id="KW-1185">Reference proteome</keyword>
<accession>A0A0E0MP70</accession>
<protein>
    <submittedName>
        <fullName evidence="2">Uncharacterized protein</fullName>
    </submittedName>
</protein>
<feature type="compositionally biased region" description="Low complexity" evidence="1">
    <location>
        <begin position="128"/>
        <end position="138"/>
    </location>
</feature>
<dbReference type="AlphaFoldDB" id="A0A0E0MP70"/>